<dbReference type="STRING" id="1182571.QR90_07080"/>
<proteinExistence type="predicted"/>
<dbReference type="AlphaFoldDB" id="A0A0A7KK67"/>
<evidence type="ECO:0000313" key="2">
    <source>
        <dbReference type="Proteomes" id="UP000030634"/>
    </source>
</evidence>
<accession>A0A0A7KK67</accession>
<name>A0A0A7KK67_9DEIO</name>
<protein>
    <submittedName>
        <fullName evidence="1">Uncharacterized protein</fullName>
    </submittedName>
</protein>
<dbReference type="EMBL" id="CP010028">
    <property type="protein sequence ID" value="AIZ44928.1"/>
    <property type="molecule type" value="Genomic_DNA"/>
</dbReference>
<dbReference type="HOGENOM" id="CLU_1600021_0_0_0"/>
<reference evidence="2" key="1">
    <citation type="submission" date="2014-11" db="EMBL/GenBank/DDBJ databases">
        <title>Hymenobacter sp. DG25B genome submission.</title>
        <authorList>
            <person name="Jung H.-Y."/>
            <person name="Kim M.K."/>
            <person name="Srinivasan S."/>
            <person name="Lim S."/>
        </authorList>
    </citation>
    <scope>NUCLEOTIDE SEQUENCE [LARGE SCALE GENOMIC DNA]</scope>
    <source>
        <strain evidence="2">DY59</strain>
    </source>
</reference>
<organism evidence="1 2">
    <name type="scientific">Deinococcus radiopugnans</name>
    <dbReference type="NCBI Taxonomy" id="57497"/>
    <lineage>
        <taxon>Bacteria</taxon>
        <taxon>Thermotogati</taxon>
        <taxon>Deinococcota</taxon>
        <taxon>Deinococci</taxon>
        <taxon>Deinococcales</taxon>
        <taxon>Deinococcaceae</taxon>
        <taxon>Deinococcus</taxon>
    </lineage>
</organism>
<dbReference type="KEGG" id="dsw:QR90_07080"/>
<gene>
    <name evidence="1" type="ORF">QR90_07080</name>
</gene>
<dbReference type="Proteomes" id="UP000030634">
    <property type="component" value="Chromosome"/>
</dbReference>
<sequence>MDVPNTDFCHSSGCRLLAVRPNDFNTVGWPDGQWHRYRVGQGWTLEMDLRPEGWISNARLLKLSARTGTRLSSQELNQAARFLSAVTGRRFSRQAVGACLDAGLTAQNRDPDVYGSTHPLSQWTTASGLPFKARCGVAGAGPLGVWAGWLQEERVRANAAPQVGSH</sequence>
<evidence type="ECO:0000313" key="1">
    <source>
        <dbReference type="EMBL" id="AIZ44928.1"/>
    </source>
</evidence>